<dbReference type="EMBL" id="FLOB01000001">
    <property type="protein sequence ID" value="SBS25154.1"/>
    <property type="molecule type" value="Genomic_DNA"/>
</dbReference>
<dbReference type="InterPro" id="IPR006127">
    <property type="entry name" value="ZnuA-like"/>
</dbReference>
<evidence type="ECO:0000256" key="3">
    <source>
        <dbReference type="ARBA" id="ARBA00022723"/>
    </source>
</evidence>
<feature type="signal peptide" evidence="5">
    <location>
        <begin position="1"/>
        <end position="24"/>
    </location>
</feature>
<evidence type="ECO:0000256" key="2">
    <source>
        <dbReference type="ARBA" id="ARBA00022448"/>
    </source>
</evidence>
<reference evidence="6 7" key="1">
    <citation type="submission" date="2016-06" db="EMBL/GenBank/DDBJ databases">
        <authorList>
            <person name="Kjaerup R.B."/>
            <person name="Dalgaard T.S."/>
            <person name="Juul-Madsen H.R."/>
        </authorList>
    </citation>
    <scope>NUCLEOTIDE SEQUENCE [LARGE SCALE GENOMIC DNA]</scope>
    <source>
        <strain evidence="6 7">CECT 8886</strain>
    </source>
</reference>
<comment type="subcellular location">
    <subcellularLocation>
        <location evidence="1">Cell envelope</location>
    </subcellularLocation>
</comment>
<keyword evidence="3" id="KW-0479">Metal-binding</keyword>
<dbReference type="Pfam" id="PF01297">
    <property type="entry name" value="ZnuA"/>
    <property type="match status" value="1"/>
</dbReference>
<dbReference type="GO" id="GO:0030313">
    <property type="term" value="C:cell envelope"/>
    <property type="evidence" value="ECO:0007669"/>
    <property type="project" value="UniProtKB-SubCell"/>
</dbReference>
<dbReference type="GO" id="GO:0030001">
    <property type="term" value="P:metal ion transport"/>
    <property type="evidence" value="ECO:0007669"/>
    <property type="project" value="InterPro"/>
</dbReference>
<dbReference type="InterPro" id="IPR050492">
    <property type="entry name" value="Bact_metal-bind_prot9"/>
</dbReference>
<dbReference type="Proteomes" id="UP000092544">
    <property type="component" value="Unassembled WGS sequence"/>
</dbReference>
<dbReference type="GO" id="GO:0046872">
    <property type="term" value="F:metal ion binding"/>
    <property type="evidence" value="ECO:0007669"/>
    <property type="project" value="UniProtKB-KW"/>
</dbReference>
<sequence>MSLSRLVSGVFALSVCLVSSYALAAPIHIVAAENFYADVAKQVGGDHVEVSSIISNPDVNPHLFEVSPKVARSISDAKIAIYSGIGYDDWMAKLLAGHDKLVKIDVASMTGHEDGDNPHIWYDPHTMLLLSLAIKQELSQLDPAHKAAYQHNWQAFVKSMHPIWKRIDTLRQKYAGTEVTATEPVFGYMFAELGFKVRNLGFQMAVMNDTDPSASQIKALHNDLTEHKVAFLLYNNQVTDPMTDQLKALAEKHKVAIVGATETMPKGTHYQNWINQELTGVQNVLEK</sequence>
<keyword evidence="2" id="KW-0813">Transport</keyword>
<dbReference type="AlphaFoldDB" id="A0A1A8T0R4"/>
<protein>
    <submittedName>
        <fullName evidence="6">Manganese ABC transporter substrate-binding lipoprotein</fullName>
    </submittedName>
</protein>
<gene>
    <name evidence="6" type="primary">ssaB</name>
    <name evidence="6" type="ORF">MSP8886_00186</name>
</gene>
<keyword evidence="6" id="KW-0449">Lipoprotein</keyword>
<dbReference type="PANTHER" id="PTHR42953">
    <property type="entry name" value="HIGH-AFFINITY ZINC UPTAKE SYSTEM PROTEIN ZNUA-RELATED"/>
    <property type="match status" value="1"/>
</dbReference>
<dbReference type="STRING" id="1792290.MSP8886_00186"/>
<evidence type="ECO:0000256" key="1">
    <source>
        <dbReference type="ARBA" id="ARBA00004196"/>
    </source>
</evidence>
<dbReference type="OrthoDB" id="5296019at2"/>
<dbReference type="PANTHER" id="PTHR42953:SF1">
    <property type="entry name" value="METAL-BINDING PROTEIN HI_0362-RELATED"/>
    <property type="match status" value="1"/>
</dbReference>
<keyword evidence="4 5" id="KW-0732">Signal</keyword>
<accession>A0A1A8T0R4</accession>
<evidence type="ECO:0000256" key="5">
    <source>
        <dbReference type="SAM" id="SignalP"/>
    </source>
</evidence>
<dbReference type="Gene3D" id="3.40.50.1980">
    <property type="entry name" value="Nitrogenase molybdenum iron protein domain"/>
    <property type="match status" value="2"/>
</dbReference>
<evidence type="ECO:0000313" key="6">
    <source>
        <dbReference type="EMBL" id="SBS25154.1"/>
    </source>
</evidence>
<evidence type="ECO:0000256" key="4">
    <source>
        <dbReference type="ARBA" id="ARBA00022729"/>
    </source>
</evidence>
<organism evidence="6 7">
    <name type="scientific">Marinomonas spartinae</name>
    <dbReference type="NCBI Taxonomy" id="1792290"/>
    <lineage>
        <taxon>Bacteria</taxon>
        <taxon>Pseudomonadati</taxon>
        <taxon>Pseudomonadota</taxon>
        <taxon>Gammaproteobacteria</taxon>
        <taxon>Oceanospirillales</taxon>
        <taxon>Oceanospirillaceae</taxon>
        <taxon>Marinomonas</taxon>
    </lineage>
</organism>
<proteinExistence type="predicted"/>
<keyword evidence="7" id="KW-1185">Reference proteome</keyword>
<dbReference type="SUPFAM" id="SSF53807">
    <property type="entry name" value="Helical backbone' metal receptor"/>
    <property type="match status" value="1"/>
</dbReference>
<evidence type="ECO:0000313" key="7">
    <source>
        <dbReference type="Proteomes" id="UP000092544"/>
    </source>
</evidence>
<feature type="chain" id="PRO_5008378703" evidence="5">
    <location>
        <begin position="25"/>
        <end position="287"/>
    </location>
</feature>
<dbReference type="RefSeq" id="WP_067011778.1">
    <property type="nucleotide sequence ID" value="NZ_FLOB01000001.1"/>
</dbReference>
<name>A0A1A8T0R4_9GAMM</name>